<evidence type="ECO:0000259" key="11">
    <source>
        <dbReference type="PROSITE" id="PS50011"/>
    </source>
</evidence>
<keyword evidence="4 9" id="KW-0547">Nucleotide-binding</keyword>
<evidence type="ECO:0000256" key="1">
    <source>
        <dbReference type="ARBA" id="ARBA00012513"/>
    </source>
</evidence>
<evidence type="ECO:0000256" key="8">
    <source>
        <dbReference type="ARBA" id="ARBA00048679"/>
    </source>
</evidence>
<gene>
    <name evidence="12" type="ORF">WJX74_005108</name>
</gene>
<feature type="region of interest" description="Disordered" evidence="10">
    <location>
        <begin position="411"/>
        <end position="455"/>
    </location>
</feature>
<comment type="catalytic activity">
    <reaction evidence="8">
        <text>L-seryl-[protein] + ATP = O-phospho-L-seryl-[protein] + ADP + H(+)</text>
        <dbReference type="Rhea" id="RHEA:17989"/>
        <dbReference type="Rhea" id="RHEA-COMP:9863"/>
        <dbReference type="Rhea" id="RHEA-COMP:11604"/>
        <dbReference type="ChEBI" id="CHEBI:15378"/>
        <dbReference type="ChEBI" id="CHEBI:29999"/>
        <dbReference type="ChEBI" id="CHEBI:30616"/>
        <dbReference type="ChEBI" id="CHEBI:83421"/>
        <dbReference type="ChEBI" id="CHEBI:456216"/>
        <dbReference type="EC" id="2.7.11.1"/>
    </reaction>
</comment>
<evidence type="ECO:0000256" key="5">
    <source>
        <dbReference type="ARBA" id="ARBA00022777"/>
    </source>
</evidence>
<feature type="region of interest" description="Disordered" evidence="10">
    <location>
        <begin position="477"/>
        <end position="691"/>
    </location>
</feature>
<comment type="caution">
    <text evidence="12">The sequence shown here is derived from an EMBL/GenBank/DDBJ whole genome shotgun (WGS) entry which is preliminary data.</text>
</comment>
<dbReference type="Proteomes" id="UP001438707">
    <property type="component" value="Unassembled WGS sequence"/>
</dbReference>
<dbReference type="SUPFAM" id="SSF56112">
    <property type="entry name" value="Protein kinase-like (PK-like)"/>
    <property type="match status" value="1"/>
</dbReference>
<evidence type="ECO:0000256" key="2">
    <source>
        <dbReference type="ARBA" id="ARBA00022527"/>
    </source>
</evidence>
<dbReference type="InterPro" id="IPR000719">
    <property type="entry name" value="Prot_kinase_dom"/>
</dbReference>
<feature type="compositionally biased region" description="Low complexity" evidence="10">
    <location>
        <begin position="411"/>
        <end position="449"/>
    </location>
</feature>
<dbReference type="PROSITE" id="PS50011">
    <property type="entry name" value="PROTEIN_KINASE_DOM"/>
    <property type="match status" value="1"/>
</dbReference>
<dbReference type="CDD" id="cd08215">
    <property type="entry name" value="STKc_Nek"/>
    <property type="match status" value="1"/>
</dbReference>
<dbReference type="FunFam" id="1.10.510.10:FF:000172">
    <property type="entry name" value="serine/threonine-protein kinase Nek1 isoform X1"/>
    <property type="match status" value="1"/>
</dbReference>
<accession>A0AAW1QN32</accession>
<dbReference type="InterPro" id="IPR011009">
    <property type="entry name" value="Kinase-like_dom_sf"/>
</dbReference>
<dbReference type="EMBL" id="JALJOS010000029">
    <property type="protein sequence ID" value="KAK9822924.1"/>
    <property type="molecule type" value="Genomic_DNA"/>
</dbReference>
<name>A0AAW1QN32_9CHLO</name>
<dbReference type="PANTHER" id="PTHR44899:SF3">
    <property type="entry name" value="SERINE_THREONINE-PROTEIN KINASE NEK1"/>
    <property type="match status" value="1"/>
</dbReference>
<sequence length="946" mass="104002">MERYTKGRLLGRGSYGSAYLATDVNDGKEYVIKEIDITRMPRQEREVAAQEAQVLKSFNHPNVVRCKETFTDSGKLCIVMEYCSEGDLHAALKKRKNMPLSESMILDWFVQICLGLKHVHDRKVLHRDLKAQNIFMSAGGLLKLGDFGVSKVLSSTHHFAATAIGTPFYMSPEICQNKKYDAKTDIWSLGCILYEMITLRHPFEAADLRGLIGKIVRGRTTPLPAIFSKGLRDLVDSMLMVTAARRPNINDILRTPIVKSRIERFLSNTVRASEFSHTVIHSKDAARPASADRRIAALPGHAGLGVAGTPAVRAAPSRAANPSIFQPQRPSSAAAKRPGSRPGTPPETSPRGAEAASRARPPSPGAYPGAPGAPAPSARAPSRSPSAKAPTPVPQPRRTLEELVAEAKAKVAAARAAQTPAPVKAPARRQSVQSSSAEAQQQRQQAAQHAQREVERLRLEEERRRLEGMLAREDKQRAIDAKQAEAKKAEQARQAHAIAAREARAKAEADAIKEKTRRSQEARKQQELVRQKSRDEMRSQKRDWMKRQRESFPAAAQGPIDDAEVLIPRGSPANDAEHAQQPAAANPANARPSVQLPEPAWHRVPAAQPSGDPGYPHAAAAAPDKPPAQLLPRERVSPRERERPSSAHHPSQGLQHERRSSRDEQQHPTPDQRRLAYAEMQAAAARNKAAFHQQENRLAGVLAGGPSAAYQRSPSHHAGYQENAQRLALGDRQGSRPSSAQARKQEQPSRPQDSAAGPSPEERRQVWEEMQAAAARNKKAIHGDPHAKGPESQAGFTLTGSLLMVRQEAQGAKEYAAMVADMEDVYSHAAPVEAPVEPALQPSPAEQLMQEKAQAGRFLLEGREIDIGIQRQDSLEIKVEALRAWLIRKLSRAVFQKVYHRLESLSSNADEVQVAQQLAAMLGEEKMCYLQLIHQLIVCEELLKEE</sequence>
<dbReference type="InterPro" id="IPR008271">
    <property type="entry name" value="Ser/Thr_kinase_AS"/>
</dbReference>
<comment type="catalytic activity">
    <reaction evidence="7">
        <text>L-threonyl-[protein] + ATP = O-phospho-L-threonyl-[protein] + ADP + H(+)</text>
        <dbReference type="Rhea" id="RHEA:46608"/>
        <dbReference type="Rhea" id="RHEA-COMP:11060"/>
        <dbReference type="Rhea" id="RHEA-COMP:11605"/>
        <dbReference type="ChEBI" id="CHEBI:15378"/>
        <dbReference type="ChEBI" id="CHEBI:30013"/>
        <dbReference type="ChEBI" id="CHEBI:30616"/>
        <dbReference type="ChEBI" id="CHEBI:61977"/>
        <dbReference type="ChEBI" id="CHEBI:456216"/>
        <dbReference type="EC" id="2.7.11.1"/>
    </reaction>
</comment>
<feature type="domain" description="Protein kinase" evidence="11">
    <location>
        <begin position="4"/>
        <end position="258"/>
    </location>
</feature>
<organism evidence="12 13">
    <name type="scientific">Apatococcus lobatus</name>
    <dbReference type="NCBI Taxonomy" id="904363"/>
    <lineage>
        <taxon>Eukaryota</taxon>
        <taxon>Viridiplantae</taxon>
        <taxon>Chlorophyta</taxon>
        <taxon>core chlorophytes</taxon>
        <taxon>Trebouxiophyceae</taxon>
        <taxon>Chlorellales</taxon>
        <taxon>Chlorellaceae</taxon>
        <taxon>Apatococcus</taxon>
    </lineage>
</organism>
<feature type="binding site" evidence="9">
    <location>
        <position position="33"/>
    </location>
    <ligand>
        <name>ATP</name>
        <dbReference type="ChEBI" id="CHEBI:30616"/>
    </ligand>
</feature>
<feature type="compositionally biased region" description="Polar residues" evidence="10">
    <location>
        <begin position="735"/>
        <end position="752"/>
    </location>
</feature>
<dbReference type="SMART" id="SM00220">
    <property type="entry name" value="S_TKc"/>
    <property type="match status" value="1"/>
</dbReference>
<feature type="region of interest" description="Disordered" evidence="10">
    <location>
        <begin position="728"/>
        <end position="794"/>
    </location>
</feature>
<feature type="compositionally biased region" description="Basic and acidic residues" evidence="10">
    <location>
        <begin position="655"/>
        <end position="676"/>
    </location>
</feature>
<feature type="compositionally biased region" description="Low complexity" evidence="10">
    <location>
        <begin position="349"/>
        <end position="390"/>
    </location>
</feature>
<dbReference type="PROSITE" id="PS00107">
    <property type="entry name" value="PROTEIN_KINASE_ATP"/>
    <property type="match status" value="1"/>
</dbReference>
<dbReference type="InterPro" id="IPR017441">
    <property type="entry name" value="Protein_kinase_ATP_BS"/>
</dbReference>
<dbReference type="Pfam" id="PF00069">
    <property type="entry name" value="Pkinase"/>
    <property type="match status" value="1"/>
</dbReference>
<evidence type="ECO:0000313" key="12">
    <source>
        <dbReference type="EMBL" id="KAK9822924.1"/>
    </source>
</evidence>
<proteinExistence type="predicted"/>
<evidence type="ECO:0000256" key="9">
    <source>
        <dbReference type="PROSITE-ProRule" id="PRU10141"/>
    </source>
</evidence>
<keyword evidence="13" id="KW-1185">Reference proteome</keyword>
<feature type="region of interest" description="Disordered" evidence="10">
    <location>
        <begin position="313"/>
        <end position="397"/>
    </location>
</feature>
<dbReference type="EC" id="2.7.11.1" evidence="1"/>
<evidence type="ECO:0000256" key="3">
    <source>
        <dbReference type="ARBA" id="ARBA00022679"/>
    </source>
</evidence>
<evidence type="ECO:0000313" key="13">
    <source>
        <dbReference type="Proteomes" id="UP001438707"/>
    </source>
</evidence>
<keyword evidence="2" id="KW-0723">Serine/threonine-protein kinase</keyword>
<feature type="compositionally biased region" description="Low complexity" evidence="10">
    <location>
        <begin position="579"/>
        <end position="590"/>
    </location>
</feature>
<evidence type="ECO:0000256" key="6">
    <source>
        <dbReference type="ARBA" id="ARBA00022840"/>
    </source>
</evidence>
<keyword evidence="6 9" id="KW-0067">ATP-binding</keyword>
<feature type="compositionally biased region" description="Basic and acidic residues" evidence="10">
    <location>
        <begin position="632"/>
        <end position="645"/>
    </location>
</feature>
<dbReference type="PANTHER" id="PTHR44899">
    <property type="entry name" value="CAMK FAMILY PROTEIN KINASE"/>
    <property type="match status" value="1"/>
</dbReference>
<dbReference type="InterPro" id="IPR051131">
    <property type="entry name" value="NEK_Ser/Thr_kinase_NIMA"/>
</dbReference>
<dbReference type="GO" id="GO:0004674">
    <property type="term" value="F:protein serine/threonine kinase activity"/>
    <property type="evidence" value="ECO:0007669"/>
    <property type="project" value="UniProtKB-KW"/>
</dbReference>
<feature type="compositionally biased region" description="Basic and acidic residues" evidence="10">
    <location>
        <begin position="477"/>
        <end position="550"/>
    </location>
</feature>
<keyword evidence="5" id="KW-0418">Kinase</keyword>
<keyword evidence="3" id="KW-0808">Transferase</keyword>
<evidence type="ECO:0000256" key="4">
    <source>
        <dbReference type="ARBA" id="ARBA00022741"/>
    </source>
</evidence>
<dbReference type="PROSITE" id="PS00108">
    <property type="entry name" value="PROTEIN_KINASE_ST"/>
    <property type="match status" value="1"/>
</dbReference>
<dbReference type="GO" id="GO:0005524">
    <property type="term" value="F:ATP binding"/>
    <property type="evidence" value="ECO:0007669"/>
    <property type="project" value="UniProtKB-UniRule"/>
</dbReference>
<dbReference type="AlphaFoldDB" id="A0AAW1QN32"/>
<dbReference type="Gene3D" id="3.30.200.20">
    <property type="entry name" value="Phosphorylase Kinase, domain 1"/>
    <property type="match status" value="1"/>
</dbReference>
<protein>
    <recommendedName>
        <fullName evidence="1">non-specific serine/threonine protein kinase</fullName>
        <ecNumber evidence="1">2.7.11.1</ecNumber>
    </recommendedName>
</protein>
<dbReference type="Gene3D" id="1.10.510.10">
    <property type="entry name" value="Transferase(Phosphotransferase) domain 1"/>
    <property type="match status" value="1"/>
</dbReference>
<feature type="compositionally biased region" description="Low complexity" evidence="10">
    <location>
        <begin position="613"/>
        <end position="631"/>
    </location>
</feature>
<evidence type="ECO:0000256" key="7">
    <source>
        <dbReference type="ARBA" id="ARBA00047899"/>
    </source>
</evidence>
<evidence type="ECO:0000256" key="10">
    <source>
        <dbReference type="SAM" id="MobiDB-lite"/>
    </source>
</evidence>
<reference evidence="12 13" key="1">
    <citation type="journal article" date="2024" name="Nat. Commun.">
        <title>Phylogenomics reveals the evolutionary origins of lichenization in chlorophyte algae.</title>
        <authorList>
            <person name="Puginier C."/>
            <person name="Libourel C."/>
            <person name="Otte J."/>
            <person name="Skaloud P."/>
            <person name="Haon M."/>
            <person name="Grisel S."/>
            <person name="Petersen M."/>
            <person name="Berrin J.G."/>
            <person name="Delaux P.M."/>
            <person name="Dal Grande F."/>
            <person name="Keller J."/>
        </authorList>
    </citation>
    <scope>NUCLEOTIDE SEQUENCE [LARGE SCALE GENOMIC DNA]</scope>
    <source>
        <strain evidence="12 13">SAG 2145</strain>
    </source>
</reference>
<dbReference type="FunFam" id="3.30.200.20:FF:000631">
    <property type="entry name" value="Serine/threonine-protein kinase NEK"/>
    <property type="match status" value="1"/>
</dbReference>